<gene>
    <name evidence="1" type="ORF">JOE21_002226</name>
</gene>
<proteinExistence type="predicted"/>
<accession>A0ABU1IN57</accession>
<reference evidence="1 2" key="1">
    <citation type="submission" date="2023-07" db="EMBL/GenBank/DDBJ databases">
        <title>Genomic Encyclopedia of Type Strains, Phase IV (KMG-IV): sequencing the most valuable type-strain genomes for metagenomic binning, comparative biology and taxonomic classification.</title>
        <authorList>
            <person name="Goeker M."/>
        </authorList>
    </citation>
    <scope>NUCLEOTIDE SEQUENCE [LARGE SCALE GENOMIC DNA]</scope>
    <source>
        <strain evidence="1 2">DSM 45903</strain>
    </source>
</reference>
<keyword evidence="2" id="KW-1185">Reference proteome</keyword>
<organism evidence="1 2">
    <name type="scientific">Desmospora profundinema</name>
    <dbReference type="NCBI Taxonomy" id="1571184"/>
    <lineage>
        <taxon>Bacteria</taxon>
        <taxon>Bacillati</taxon>
        <taxon>Bacillota</taxon>
        <taxon>Bacilli</taxon>
        <taxon>Bacillales</taxon>
        <taxon>Thermoactinomycetaceae</taxon>
        <taxon>Desmospora</taxon>
    </lineage>
</organism>
<comment type="caution">
    <text evidence="1">The sequence shown here is derived from an EMBL/GenBank/DDBJ whole genome shotgun (WGS) entry which is preliminary data.</text>
</comment>
<sequence length="42" mass="4747">MSKSVRMEEACDRAPFFFHVVPDYIFASGVFFTPLASLTSMN</sequence>
<evidence type="ECO:0000313" key="2">
    <source>
        <dbReference type="Proteomes" id="UP001185012"/>
    </source>
</evidence>
<dbReference type="Proteomes" id="UP001185012">
    <property type="component" value="Unassembled WGS sequence"/>
</dbReference>
<name>A0ABU1IN57_9BACL</name>
<protein>
    <submittedName>
        <fullName evidence="1">Uncharacterized protein</fullName>
    </submittedName>
</protein>
<evidence type="ECO:0000313" key="1">
    <source>
        <dbReference type="EMBL" id="MDR6226220.1"/>
    </source>
</evidence>
<dbReference type="EMBL" id="JAVDQG010000004">
    <property type="protein sequence ID" value="MDR6226220.1"/>
    <property type="molecule type" value="Genomic_DNA"/>
</dbReference>